<evidence type="ECO:0000313" key="10">
    <source>
        <dbReference type="Proteomes" id="UP000326939"/>
    </source>
</evidence>
<dbReference type="InterPro" id="IPR013057">
    <property type="entry name" value="AA_transpt_TM"/>
</dbReference>
<evidence type="ECO:0000256" key="4">
    <source>
        <dbReference type="ARBA" id="ARBA00022970"/>
    </source>
</evidence>
<organism evidence="9 10">
    <name type="scientific">Salix brachista</name>
    <dbReference type="NCBI Taxonomy" id="2182728"/>
    <lineage>
        <taxon>Eukaryota</taxon>
        <taxon>Viridiplantae</taxon>
        <taxon>Streptophyta</taxon>
        <taxon>Embryophyta</taxon>
        <taxon>Tracheophyta</taxon>
        <taxon>Spermatophyta</taxon>
        <taxon>Magnoliopsida</taxon>
        <taxon>eudicotyledons</taxon>
        <taxon>Gunneridae</taxon>
        <taxon>Pentapetalae</taxon>
        <taxon>rosids</taxon>
        <taxon>fabids</taxon>
        <taxon>Malpighiales</taxon>
        <taxon>Salicaceae</taxon>
        <taxon>Saliceae</taxon>
        <taxon>Salix</taxon>
    </lineage>
</organism>
<feature type="transmembrane region" description="Helical" evidence="7">
    <location>
        <begin position="338"/>
        <end position="358"/>
    </location>
</feature>
<keyword evidence="10" id="KW-1185">Reference proteome</keyword>
<dbReference type="GO" id="GO:0005774">
    <property type="term" value="C:vacuolar membrane"/>
    <property type="evidence" value="ECO:0007669"/>
    <property type="project" value="TreeGrafter"/>
</dbReference>
<feature type="transmembrane region" description="Helical" evidence="7">
    <location>
        <begin position="36"/>
        <end position="56"/>
    </location>
</feature>
<dbReference type="GO" id="GO:0015179">
    <property type="term" value="F:L-amino acid transmembrane transporter activity"/>
    <property type="evidence" value="ECO:0007669"/>
    <property type="project" value="TreeGrafter"/>
</dbReference>
<dbReference type="EMBL" id="VDCV01000018">
    <property type="protein sequence ID" value="KAB5514455.1"/>
    <property type="molecule type" value="Genomic_DNA"/>
</dbReference>
<feature type="transmembrane region" description="Helical" evidence="7">
    <location>
        <begin position="12"/>
        <end position="30"/>
    </location>
</feature>
<dbReference type="Proteomes" id="UP000326939">
    <property type="component" value="Chromosome 18"/>
</dbReference>
<dbReference type="PANTHER" id="PTHR22950">
    <property type="entry name" value="AMINO ACID TRANSPORTER"/>
    <property type="match status" value="1"/>
</dbReference>
<comment type="subcellular location">
    <subcellularLocation>
        <location evidence="1">Membrane</location>
        <topology evidence="1">Multi-pass membrane protein</topology>
    </subcellularLocation>
</comment>
<evidence type="ECO:0000256" key="2">
    <source>
        <dbReference type="ARBA" id="ARBA00022448"/>
    </source>
</evidence>
<feature type="domain" description="Amino acid transporter transmembrane" evidence="8">
    <location>
        <begin position="247"/>
        <end position="418"/>
    </location>
</feature>
<proteinExistence type="predicted"/>
<gene>
    <name evidence="9" type="ORF">DKX38_028361</name>
</gene>
<dbReference type="AlphaFoldDB" id="A0A5N5JA71"/>
<keyword evidence="6 7" id="KW-0472">Membrane</keyword>
<name>A0A5N5JA71_9ROSI</name>
<evidence type="ECO:0000256" key="7">
    <source>
        <dbReference type="SAM" id="Phobius"/>
    </source>
</evidence>
<keyword evidence="4" id="KW-0029">Amino-acid transport</keyword>
<feature type="transmembrane region" description="Helical" evidence="7">
    <location>
        <begin position="152"/>
        <end position="174"/>
    </location>
</feature>
<dbReference type="PANTHER" id="PTHR22950:SF698">
    <property type="entry name" value="AMINO ACID TRANSPORTER TRANSMEMBRANE DOMAIN-CONTAINING PROTEIN"/>
    <property type="match status" value="1"/>
</dbReference>
<evidence type="ECO:0000259" key="8">
    <source>
        <dbReference type="Pfam" id="PF01490"/>
    </source>
</evidence>
<feature type="transmembrane region" description="Helical" evidence="7">
    <location>
        <begin position="83"/>
        <end position="103"/>
    </location>
</feature>
<feature type="transmembrane region" description="Helical" evidence="7">
    <location>
        <begin position="298"/>
        <end position="326"/>
    </location>
</feature>
<accession>A0A5N5JA71</accession>
<sequence length="425" mass="45923">MENKQVSFLKTCINGINALSGIGILSIPYALSAGGWLSLILLILIAVAACFTGILMRRCMDRNPNVTGYSDIASHAFGRKGKLVASLFTSLELYFVATGLLIMEGDNLHKLCPNFALKLGSLSIDGRHSVVILAGILILPTMWLSNLDVMSYVSACGVLSSLVVVVCVLCVGVTKGVGFHGKGSLINLQGVPTAVSMYAFCYGAHAMFPSIYNSMRKKSQFSKVRYGFFSIQFNMANDERIRPAIFSFLLPFQVMFISFVMCTITNLSMAVLGYLIYGQSVQSQVTLNLPMQKLSSKIAIYTILAGPIAKYALTITPVAAAIESVLSDRYQDSKPIGILIRMSLLTSTAVMAMVFPSFQSVTSLSGAVLIVFVSFLLPCACYLKIFEVNQKWGIELACILTIMLMSVVGGAVGTYSSIAQTVKHN</sequence>
<feature type="domain" description="Amino acid transporter transmembrane" evidence="8">
    <location>
        <begin position="5"/>
        <end position="225"/>
    </location>
</feature>
<dbReference type="Pfam" id="PF01490">
    <property type="entry name" value="Aa_trans"/>
    <property type="match status" value="2"/>
</dbReference>
<feature type="transmembrane region" description="Helical" evidence="7">
    <location>
        <begin position="194"/>
        <end position="215"/>
    </location>
</feature>
<keyword evidence="3 7" id="KW-0812">Transmembrane</keyword>
<feature type="transmembrane region" description="Helical" evidence="7">
    <location>
        <begin position="245"/>
        <end position="278"/>
    </location>
</feature>
<comment type="caution">
    <text evidence="9">The sequence shown here is derived from an EMBL/GenBank/DDBJ whole genome shotgun (WGS) entry which is preliminary data.</text>
</comment>
<evidence type="ECO:0000313" key="9">
    <source>
        <dbReference type="EMBL" id="KAB5514455.1"/>
    </source>
</evidence>
<evidence type="ECO:0000256" key="1">
    <source>
        <dbReference type="ARBA" id="ARBA00004141"/>
    </source>
</evidence>
<protein>
    <recommendedName>
        <fullName evidence="8">Amino acid transporter transmembrane domain-containing protein</fullName>
    </recommendedName>
</protein>
<keyword evidence="5 7" id="KW-1133">Transmembrane helix</keyword>
<evidence type="ECO:0000256" key="3">
    <source>
        <dbReference type="ARBA" id="ARBA00022692"/>
    </source>
</evidence>
<reference evidence="10" key="1">
    <citation type="journal article" date="2019" name="Gigascience">
        <title>De novo genome assembly of the endangered Acer yangbiense, a plant species with extremely small populations endemic to Yunnan Province, China.</title>
        <authorList>
            <person name="Yang J."/>
            <person name="Wariss H.M."/>
            <person name="Tao L."/>
            <person name="Zhang R."/>
            <person name="Yun Q."/>
            <person name="Hollingsworth P."/>
            <person name="Dao Z."/>
            <person name="Luo G."/>
            <person name="Guo H."/>
            <person name="Ma Y."/>
            <person name="Sun W."/>
        </authorList>
    </citation>
    <scope>NUCLEOTIDE SEQUENCE [LARGE SCALE GENOMIC DNA]</scope>
    <source>
        <strain evidence="10">cv. br00</strain>
    </source>
</reference>
<evidence type="ECO:0000256" key="5">
    <source>
        <dbReference type="ARBA" id="ARBA00022989"/>
    </source>
</evidence>
<feature type="transmembrane region" description="Helical" evidence="7">
    <location>
        <begin position="364"/>
        <end position="385"/>
    </location>
</feature>
<feature type="transmembrane region" description="Helical" evidence="7">
    <location>
        <begin position="397"/>
        <end position="418"/>
    </location>
</feature>
<evidence type="ECO:0000256" key="6">
    <source>
        <dbReference type="ARBA" id="ARBA00023136"/>
    </source>
</evidence>
<keyword evidence="2" id="KW-0813">Transport</keyword>